<feature type="signal peptide" evidence="1">
    <location>
        <begin position="1"/>
        <end position="20"/>
    </location>
</feature>
<sequence>MNKKLSPARLLFILAFFACAAIVDVWIVFSNTEAEILAGNIRYSHECGWITQDHAIPDGPRQLLTRMYQQNATRKDSFDITYRQTMKYSFSGKRLIAEAASTYRLATGMSKEQTDAATLLILMDVSEQFEDMQGSFPYKLISEGSSFRKGDLTGNLLAYYKALHSEPPDTVTSSLTWQAPDAALQRWQHESSQKQERFIPLQKDSLSQCFLWSLVAQAQSLNLSPRLINRKRDLYFE</sequence>
<accession>A0AAE3RC64</accession>
<name>A0AAE3RC64_9BACT</name>
<dbReference type="Proteomes" id="UP001232063">
    <property type="component" value="Unassembled WGS sequence"/>
</dbReference>
<protein>
    <submittedName>
        <fullName evidence="2">Uncharacterized protein</fullName>
    </submittedName>
</protein>
<dbReference type="EMBL" id="JASJOU010000017">
    <property type="protein sequence ID" value="MDJ1505599.1"/>
    <property type="molecule type" value="Genomic_DNA"/>
</dbReference>
<keyword evidence="3" id="KW-1185">Reference proteome</keyword>
<keyword evidence="1" id="KW-0732">Signal</keyword>
<gene>
    <name evidence="2" type="ORF">QNI22_33395</name>
</gene>
<evidence type="ECO:0000313" key="3">
    <source>
        <dbReference type="Proteomes" id="UP001232063"/>
    </source>
</evidence>
<proteinExistence type="predicted"/>
<organism evidence="2 3">
    <name type="scientific">Xanthocytophaga agilis</name>
    <dbReference type="NCBI Taxonomy" id="3048010"/>
    <lineage>
        <taxon>Bacteria</taxon>
        <taxon>Pseudomonadati</taxon>
        <taxon>Bacteroidota</taxon>
        <taxon>Cytophagia</taxon>
        <taxon>Cytophagales</taxon>
        <taxon>Rhodocytophagaceae</taxon>
        <taxon>Xanthocytophaga</taxon>
    </lineage>
</organism>
<reference evidence="2" key="1">
    <citation type="submission" date="2023-05" db="EMBL/GenBank/DDBJ databases">
        <authorList>
            <person name="Zhang X."/>
        </authorList>
    </citation>
    <scope>NUCLEOTIDE SEQUENCE</scope>
    <source>
        <strain evidence="2">BD1B2-1</strain>
    </source>
</reference>
<feature type="chain" id="PRO_5042082987" evidence="1">
    <location>
        <begin position="21"/>
        <end position="237"/>
    </location>
</feature>
<evidence type="ECO:0000256" key="1">
    <source>
        <dbReference type="SAM" id="SignalP"/>
    </source>
</evidence>
<dbReference type="RefSeq" id="WP_314517789.1">
    <property type="nucleotide sequence ID" value="NZ_JASJOU010000017.1"/>
</dbReference>
<dbReference type="AlphaFoldDB" id="A0AAE3RC64"/>
<evidence type="ECO:0000313" key="2">
    <source>
        <dbReference type="EMBL" id="MDJ1505599.1"/>
    </source>
</evidence>
<comment type="caution">
    <text evidence="2">The sequence shown here is derived from an EMBL/GenBank/DDBJ whole genome shotgun (WGS) entry which is preliminary data.</text>
</comment>